<feature type="domain" description="Calcineurin-like phosphoesterase" evidence="1">
    <location>
        <begin position="30"/>
        <end position="125"/>
    </location>
</feature>
<dbReference type="GO" id="GO:0016874">
    <property type="term" value="F:ligase activity"/>
    <property type="evidence" value="ECO:0007669"/>
    <property type="project" value="UniProtKB-KW"/>
</dbReference>
<gene>
    <name evidence="2" type="primary">pdeM</name>
    <name evidence="2" type="ORF">F0U60_43010</name>
</gene>
<dbReference type="InterPro" id="IPR004843">
    <property type="entry name" value="Calcineurin-like_PHP"/>
</dbReference>
<proteinExistence type="predicted"/>
<dbReference type="SUPFAM" id="SSF56300">
    <property type="entry name" value="Metallo-dependent phosphatases"/>
    <property type="match status" value="1"/>
</dbReference>
<evidence type="ECO:0000313" key="2">
    <source>
        <dbReference type="EMBL" id="WNG50149.1"/>
    </source>
</evidence>
<organism evidence="2 3">
    <name type="scientific">Archangium minus</name>
    <dbReference type="NCBI Taxonomy" id="83450"/>
    <lineage>
        <taxon>Bacteria</taxon>
        <taxon>Pseudomonadati</taxon>
        <taxon>Myxococcota</taxon>
        <taxon>Myxococcia</taxon>
        <taxon>Myxococcales</taxon>
        <taxon>Cystobacterineae</taxon>
        <taxon>Archangiaceae</taxon>
        <taxon>Archangium</taxon>
    </lineage>
</organism>
<sequence>MAARGLPVRLGGTELELRPERALHWPGGSVLAVADLHWGKPESFHQHGIPLPPEVLEDDLARLSAALRATGARRLLLVGDLIHSRRGLTAEVVERVAAWRTGHDVEMVLVRGNHDRHLDALPGAWRMSLVEPHLDEGPFRFAHHPEPAEGRYVWAGHLHPTVRLSTGADRLRLPCFHLGAQVGVLPAFSAFTGGMDIRPRSGERLFAIAGDAVVEVPHPRSWRSTHRARG</sequence>
<keyword evidence="3" id="KW-1185">Reference proteome</keyword>
<dbReference type="Pfam" id="PF00149">
    <property type="entry name" value="Metallophos"/>
    <property type="match status" value="1"/>
</dbReference>
<dbReference type="Proteomes" id="UP001611383">
    <property type="component" value="Chromosome"/>
</dbReference>
<accession>A0ABY9X404</accession>
<evidence type="ECO:0000259" key="1">
    <source>
        <dbReference type="Pfam" id="PF00149"/>
    </source>
</evidence>
<keyword evidence="2" id="KW-0378">Hydrolase</keyword>
<dbReference type="InterPro" id="IPR024173">
    <property type="entry name" value="Pesterase_MJ0037-like"/>
</dbReference>
<dbReference type="InterPro" id="IPR026336">
    <property type="entry name" value="PdeM-like"/>
</dbReference>
<protein>
    <submittedName>
        <fullName evidence="2">Ligase-associated DNA damage response endonuclease PdeM</fullName>
        <ecNumber evidence="2">3.1.-.-</ecNumber>
    </submittedName>
</protein>
<reference evidence="2 3" key="1">
    <citation type="submission" date="2019-08" db="EMBL/GenBank/DDBJ databases">
        <title>Archangium and Cystobacter genomes.</title>
        <authorList>
            <person name="Chen I.-C.K."/>
            <person name="Wielgoss S."/>
        </authorList>
    </citation>
    <scope>NUCLEOTIDE SEQUENCE [LARGE SCALE GENOMIC DNA]</scope>
    <source>
        <strain evidence="2 3">Cbm 6</strain>
    </source>
</reference>
<dbReference type="Gene3D" id="3.60.21.10">
    <property type="match status" value="1"/>
</dbReference>
<keyword evidence="2" id="KW-0436">Ligase</keyword>
<dbReference type="EMBL" id="CP043494">
    <property type="protein sequence ID" value="WNG50149.1"/>
    <property type="molecule type" value="Genomic_DNA"/>
</dbReference>
<dbReference type="RefSeq" id="WP_395808883.1">
    <property type="nucleotide sequence ID" value="NZ_CP043494.1"/>
</dbReference>
<name>A0ABY9X404_9BACT</name>
<keyword evidence="2" id="KW-0540">Nuclease</keyword>
<dbReference type="InterPro" id="IPR029052">
    <property type="entry name" value="Metallo-depent_PP-like"/>
</dbReference>
<dbReference type="EC" id="3.1.-.-" evidence="2"/>
<dbReference type="PANTHER" id="PTHR39323">
    <property type="entry name" value="BLR1149 PROTEIN"/>
    <property type="match status" value="1"/>
</dbReference>
<dbReference type="NCBIfam" id="TIGR04123">
    <property type="entry name" value="P_estr_lig_assc"/>
    <property type="match status" value="1"/>
</dbReference>
<dbReference type="GO" id="GO:0004519">
    <property type="term" value="F:endonuclease activity"/>
    <property type="evidence" value="ECO:0007669"/>
    <property type="project" value="UniProtKB-KW"/>
</dbReference>
<dbReference type="GO" id="GO:0016787">
    <property type="term" value="F:hydrolase activity"/>
    <property type="evidence" value="ECO:0007669"/>
    <property type="project" value="UniProtKB-KW"/>
</dbReference>
<evidence type="ECO:0000313" key="3">
    <source>
        <dbReference type="Proteomes" id="UP001611383"/>
    </source>
</evidence>
<keyword evidence="2" id="KW-0255">Endonuclease</keyword>
<dbReference type="PIRSF" id="PIRSF000887">
    <property type="entry name" value="Pesterase_MJ0037"/>
    <property type="match status" value="1"/>
</dbReference>
<dbReference type="PANTHER" id="PTHR39323:SF1">
    <property type="entry name" value="BLR1149 PROTEIN"/>
    <property type="match status" value="1"/>
</dbReference>